<dbReference type="PANTHER" id="PTHR15641:SF1">
    <property type="entry name" value="ELONGATOR COMPLEX PROTEIN 5"/>
    <property type="match status" value="1"/>
</dbReference>
<dbReference type="STRING" id="747525.W4KN65"/>
<protein>
    <recommendedName>
        <fullName evidence="5">Elongator complex protein 5</fullName>
    </recommendedName>
</protein>
<evidence type="ECO:0000256" key="7">
    <source>
        <dbReference type="ARBA" id="ARBA00022694"/>
    </source>
</evidence>
<dbReference type="KEGG" id="hir:HETIRDRAFT_469158"/>
<dbReference type="GO" id="GO:0005634">
    <property type="term" value="C:nucleus"/>
    <property type="evidence" value="ECO:0007669"/>
    <property type="project" value="UniProtKB-SubCell"/>
</dbReference>
<dbReference type="Pfam" id="PF10483">
    <property type="entry name" value="Elong_Iki1"/>
    <property type="match status" value="1"/>
</dbReference>
<evidence type="ECO:0000313" key="11">
    <source>
        <dbReference type="Proteomes" id="UP000030671"/>
    </source>
</evidence>
<comment type="similarity">
    <text evidence="4">Belongs to the ELP5 family.</text>
</comment>
<evidence type="ECO:0000256" key="4">
    <source>
        <dbReference type="ARBA" id="ARBA00009567"/>
    </source>
</evidence>
<comment type="subcellular location">
    <subcellularLocation>
        <location evidence="2">Cytoplasm</location>
    </subcellularLocation>
    <subcellularLocation>
        <location evidence="1">Nucleus</location>
    </subcellularLocation>
</comment>
<dbReference type="AlphaFoldDB" id="W4KN65"/>
<evidence type="ECO:0000313" key="10">
    <source>
        <dbReference type="EMBL" id="ETW87262.1"/>
    </source>
</evidence>
<dbReference type="OrthoDB" id="166907at2759"/>
<dbReference type="PANTHER" id="PTHR15641">
    <property type="entry name" value="ELONGATOR COMPLEX PROTEIN 5"/>
    <property type="match status" value="1"/>
</dbReference>
<dbReference type="UniPathway" id="UPA00988"/>
<comment type="pathway">
    <text evidence="3">tRNA modification; 5-methoxycarbonylmethyl-2-thiouridine-tRNA biosynthesis.</text>
</comment>
<name>W4KN65_HETIT</name>
<feature type="region of interest" description="Disordered" evidence="9">
    <location>
        <begin position="303"/>
        <end position="356"/>
    </location>
</feature>
<evidence type="ECO:0000256" key="1">
    <source>
        <dbReference type="ARBA" id="ARBA00004123"/>
    </source>
</evidence>
<dbReference type="GO" id="GO:0000049">
    <property type="term" value="F:tRNA binding"/>
    <property type="evidence" value="ECO:0007669"/>
    <property type="project" value="TreeGrafter"/>
</dbReference>
<organism evidence="10 11">
    <name type="scientific">Heterobasidion irregulare (strain TC 32-1)</name>
    <dbReference type="NCBI Taxonomy" id="747525"/>
    <lineage>
        <taxon>Eukaryota</taxon>
        <taxon>Fungi</taxon>
        <taxon>Dikarya</taxon>
        <taxon>Basidiomycota</taxon>
        <taxon>Agaricomycotina</taxon>
        <taxon>Agaricomycetes</taxon>
        <taxon>Russulales</taxon>
        <taxon>Bondarzewiaceae</taxon>
        <taxon>Heterobasidion</taxon>
        <taxon>Heterobasidion annosum species complex</taxon>
    </lineage>
</organism>
<reference evidence="10 11" key="1">
    <citation type="journal article" date="2012" name="New Phytol.">
        <title>Insight into trade-off between wood decay and parasitism from the genome of a fungal forest pathogen.</title>
        <authorList>
            <person name="Olson A."/>
            <person name="Aerts A."/>
            <person name="Asiegbu F."/>
            <person name="Belbahri L."/>
            <person name="Bouzid O."/>
            <person name="Broberg A."/>
            <person name="Canback B."/>
            <person name="Coutinho P.M."/>
            <person name="Cullen D."/>
            <person name="Dalman K."/>
            <person name="Deflorio G."/>
            <person name="van Diepen L.T."/>
            <person name="Dunand C."/>
            <person name="Duplessis S."/>
            <person name="Durling M."/>
            <person name="Gonthier P."/>
            <person name="Grimwood J."/>
            <person name="Fossdal C.G."/>
            <person name="Hansson D."/>
            <person name="Henrissat B."/>
            <person name="Hietala A."/>
            <person name="Himmelstrand K."/>
            <person name="Hoffmeister D."/>
            <person name="Hogberg N."/>
            <person name="James T.Y."/>
            <person name="Karlsson M."/>
            <person name="Kohler A."/>
            <person name="Kues U."/>
            <person name="Lee Y.H."/>
            <person name="Lin Y.C."/>
            <person name="Lind M."/>
            <person name="Lindquist E."/>
            <person name="Lombard V."/>
            <person name="Lucas S."/>
            <person name="Lunden K."/>
            <person name="Morin E."/>
            <person name="Murat C."/>
            <person name="Park J."/>
            <person name="Raffaello T."/>
            <person name="Rouze P."/>
            <person name="Salamov A."/>
            <person name="Schmutz J."/>
            <person name="Solheim H."/>
            <person name="Stahlberg J."/>
            <person name="Velez H."/>
            <person name="de Vries R.P."/>
            <person name="Wiebenga A."/>
            <person name="Woodward S."/>
            <person name="Yakovlev I."/>
            <person name="Garbelotto M."/>
            <person name="Martin F."/>
            <person name="Grigoriev I.V."/>
            <person name="Stenlid J."/>
        </authorList>
    </citation>
    <scope>NUCLEOTIDE SEQUENCE [LARGE SCALE GENOMIC DNA]</scope>
    <source>
        <strain evidence="10 11">TC 32-1</strain>
    </source>
</reference>
<keyword evidence="8" id="KW-0539">Nucleus</keyword>
<keyword evidence="11" id="KW-1185">Reference proteome</keyword>
<evidence type="ECO:0000256" key="6">
    <source>
        <dbReference type="ARBA" id="ARBA00022490"/>
    </source>
</evidence>
<dbReference type="RefSeq" id="XP_009541185.1">
    <property type="nucleotide sequence ID" value="XM_009542890.1"/>
</dbReference>
<keyword evidence="6" id="KW-0963">Cytoplasm</keyword>
<feature type="compositionally biased region" description="Acidic residues" evidence="9">
    <location>
        <begin position="340"/>
        <end position="356"/>
    </location>
</feature>
<dbReference type="GO" id="GO:0002098">
    <property type="term" value="P:tRNA wobble uridine modification"/>
    <property type="evidence" value="ECO:0007669"/>
    <property type="project" value="InterPro"/>
</dbReference>
<evidence type="ECO:0000256" key="2">
    <source>
        <dbReference type="ARBA" id="ARBA00004496"/>
    </source>
</evidence>
<dbReference type="HOGENOM" id="CLU_069162_0_0_1"/>
<evidence type="ECO:0000256" key="3">
    <source>
        <dbReference type="ARBA" id="ARBA00005043"/>
    </source>
</evidence>
<dbReference type="GO" id="GO:0005829">
    <property type="term" value="C:cytosol"/>
    <property type="evidence" value="ECO:0007669"/>
    <property type="project" value="TreeGrafter"/>
</dbReference>
<evidence type="ECO:0000256" key="5">
    <source>
        <dbReference type="ARBA" id="ARBA00020264"/>
    </source>
</evidence>
<dbReference type="GO" id="GO:0033588">
    <property type="term" value="C:elongator holoenzyme complex"/>
    <property type="evidence" value="ECO:0007669"/>
    <property type="project" value="InterPro"/>
</dbReference>
<evidence type="ECO:0000256" key="9">
    <source>
        <dbReference type="SAM" id="MobiDB-lite"/>
    </source>
</evidence>
<gene>
    <name evidence="10" type="ORF">HETIRDRAFT_469158</name>
</gene>
<dbReference type="InterPro" id="IPR019519">
    <property type="entry name" value="Elp5"/>
</dbReference>
<accession>W4KN65</accession>
<proteinExistence type="inferred from homology"/>
<evidence type="ECO:0000256" key="8">
    <source>
        <dbReference type="ARBA" id="ARBA00023242"/>
    </source>
</evidence>
<dbReference type="InParanoid" id="W4KN65"/>
<dbReference type="GeneID" id="20677280"/>
<sequence length="356" mass="38772">MSLHLPSIISNSFRPHHPFLILESSLVQSCLPILRAIVAQKGSKGHTLLFCLLHPPSSLVDDPARLQSENLKVFDRTHCVPEYDDDYVDPRDFILDVVKAAPPGPLNVIIDSADLLCDDIGSPSQTHALIISLLQLIRARPSPSRLVLHLLSPTPLLPLLLPPRVSPSLTHLTAHPPSLLTHLSTTQFMTPPPSTPAAAFWRVFAPLAARTWEVERLVYGAGDEGAGSGWNETVVEVLLRGPGAGVGEGKRRGAERVLEGWVSGKGPCELAQLDSLKKIWTRKASDEAQRDPTQNLSFSLNLTTEQQQSRASVPLPYAHDGKTSEVLETSSTGAIFYDPDSADDLDDDDPDEDLDI</sequence>
<dbReference type="Proteomes" id="UP000030671">
    <property type="component" value="Unassembled WGS sequence"/>
</dbReference>
<dbReference type="eggNOG" id="ENOG502S7FU">
    <property type="taxonomic scope" value="Eukaryota"/>
</dbReference>
<keyword evidence="7" id="KW-0819">tRNA processing</keyword>
<dbReference type="EMBL" id="KI925454">
    <property type="protein sequence ID" value="ETW87262.1"/>
    <property type="molecule type" value="Genomic_DNA"/>
</dbReference>